<evidence type="ECO:0000256" key="1">
    <source>
        <dbReference type="SAM" id="SignalP"/>
    </source>
</evidence>
<name>A0A7S0J1P7_9EUKA</name>
<dbReference type="InterPro" id="IPR027417">
    <property type="entry name" value="P-loop_NTPase"/>
</dbReference>
<feature type="chain" id="PRO_5030969193" description="Sulfotransferase" evidence="1">
    <location>
        <begin position="16"/>
        <end position="293"/>
    </location>
</feature>
<dbReference type="EMBL" id="HBER01026051">
    <property type="protein sequence ID" value="CAD8537838.1"/>
    <property type="molecule type" value="Transcribed_RNA"/>
</dbReference>
<feature type="signal peptide" evidence="1">
    <location>
        <begin position="1"/>
        <end position="15"/>
    </location>
</feature>
<proteinExistence type="predicted"/>
<keyword evidence="1" id="KW-0732">Signal</keyword>
<reference evidence="2" key="1">
    <citation type="submission" date="2021-01" db="EMBL/GenBank/DDBJ databases">
        <authorList>
            <person name="Corre E."/>
            <person name="Pelletier E."/>
            <person name="Niang G."/>
            <person name="Scheremetjew M."/>
            <person name="Finn R."/>
            <person name="Kale V."/>
            <person name="Holt S."/>
            <person name="Cochrane G."/>
            <person name="Meng A."/>
            <person name="Brown T."/>
            <person name="Cohen L."/>
        </authorList>
    </citation>
    <scope>NUCLEOTIDE SEQUENCE</scope>
    <source>
        <strain evidence="2">RCC1130</strain>
    </source>
</reference>
<accession>A0A7S0J1P7</accession>
<gene>
    <name evidence="2" type="ORF">CLEP1334_LOCUS13120</name>
</gene>
<protein>
    <recommendedName>
        <fullName evidence="3">Sulfotransferase</fullName>
    </recommendedName>
</protein>
<dbReference type="Gene3D" id="3.40.50.300">
    <property type="entry name" value="P-loop containing nucleotide triphosphate hydrolases"/>
    <property type="match status" value="1"/>
</dbReference>
<dbReference type="AlphaFoldDB" id="A0A7S0J1P7"/>
<sequence>MNVMALFMLTGSVAAVTNNNATCLYVHVHVAKNGGRTVYYHLADLVSSNRVRGPTCFFGLLQPVCCGSGTEPQKKFAKQYVCGQCRFASAEWRFADVASMGLAGPKSRLLTLVRSPVGRTVSGVQQALHSGENFSFKTMKEWAANVGKEKTSWQDVGYGYGDQQTSWLLGSKVNFTNIVPKFDANYWFVGVVERMWHSLCALDYMLGAFERAKCHCGAPGAPATSASKSGRRSLAYAHGVQTVNDVFDTETLKVIQSSIHLDEILFAHAVTRLSQLLLQIEAHNPGLQLVKCY</sequence>
<evidence type="ECO:0008006" key="3">
    <source>
        <dbReference type="Google" id="ProtNLM"/>
    </source>
</evidence>
<organism evidence="2">
    <name type="scientific">Calcidiscus leptoporus</name>
    <dbReference type="NCBI Taxonomy" id="127549"/>
    <lineage>
        <taxon>Eukaryota</taxon>
        <taxon>Haptista</taxon>
        <taxon>Haptophyta</taxon>
        <taxon>Prymnesiophyceae</taxon>
        <taxon>Coccolithales</taxon>
        <taxon>Calcidiscaceae</taxon>
        <taxon>Calcidiscus</taxon>
    </lineage>
</organism>
<evidence type="ECO:0000313" key="2">
    <source>
        <dbReference type="EMBL" id="CAD8537838.1"/>
    </source>
</evidence>